<comment type="caution">
    <text evidence="2">The sequence shown here is derived from an EMBL/GenBank/DDBJ whole genome shotgun (WGS) entry which is preliminary data.</text>
</comment>
<feature type="transmembrane region" description="Helical" evidence="1">
    <location>
        <begin position="7"/>
        <end position="27"/>
    </location>
</feature>
<dbReference type="AlphaFoldDB" id="A0A2P8FM70"/>
<accession>A0A2P8FM70</accession>
<gene>
    <name evidence="2" type="ORF">CLV42_12081</name>
</gene>
<dbReference type="EMBL" id="PYGK01000020">
    <property type="protein sequence ID" value="PSL22820.1"/>
    <property type="molecule type" value="Genomic_DNA"/>
</dbReference>
<name>A0A2P8FM70_9BACT</name>
<keyword evidence="3" id="KW-1185">Reference proteome</keyword>
<evidence type="ECO:0000313" key="3">
    <source>
        <dbReference type="Proteomes" id="UP000240978"/>
    </source>
</evidence>
<protein>
    <recommendedName>
        <fullName evidence="4">DUF4199 domain-containing protein</fullName>
    </recommendedName>
</protein>
<feature type="transmembrane region" description="Helical" evidence="1">
    <location>
        <begin position="131"/>
        <end position="154"/>
    </location>
</feature>
<keyword evidence="1" id="KW-0472">Membrane</keyword>
<dbReference type="Proteomes" id="UP000240978">
    <property type="component" value="Unassembled WGS sequence"/>
</dbReference>
<dbReference type="RefSeq" id="WP_106605756.1">
    <property type="nucleotide sequence ID" value="NZ_PYGK01000020.1"/>
</dbReference>
<evidence type="ECO:0000313" key="2">
    <source>
        <dbReference type="EMBL" id="PSL22820.1"/>
    </source>
</evidence>
<organism evidence="2 3">
    <name type="scientific">Chitinophaga ginsengisoli</name>
    <dbReference type="NCBI Taxonomy" id="363837"/>
    <lineage>
        <taxon>Bacteria</taxon>
        <taxon>Pseudomonadati</taxon>
        <taxon>Bacteroidota</taxon>
        <taxon>Chitinophagia</taxon>
        <taxon>Chitinophagales</taxon>
        <taxon>Chitinophagaceae</taxon>
        <taxon>Chitinophaga</taxon>
    </lineage>
</organism>
<evidence type="ECO:0000256" key="1">
    <source>
        <dbReference type="SAM" id="Phobius"/>
    </source>
</evidence>
<proteinExistence type="predicted"/>
<keyword evidence="1" id="KW-0812">Transmembrane</keyword>
<dbReference type="OrthoDB" id="670205at2"/>
<evidence type="ECO:0008006" key="4">
    <source>
        <dbReference type="Google" id="ProtNLM"/>
    </source>
</evidence>
<feature type="transmembrane region" description="Helical" evidence="1">
    <location>
        <begin position="39"/>
        <end position="58"/>
    </location>
</feature>
<feature type="transmembrane region" description="Helical" evidence="1">
    <location>
        <begin position="79"/>
        <end position="101"/>
    </location>
</feature>
<keyword evidence="1" id="KW-1133">Transmembrane helix</keyword>
<sequence length="176" mass="19553">MTFRFKLFKALTGINLFITGFFLLLNFTSMLMGAFGQGLVSIVMFGGVFIHGILSAYLQRSLQEPGFTLKENTPGGIRIMGGYSILIGAFMLIGSVAISVYKDLYIQEISSQMSDEQLRQLDSMKGLMGKIITGMQIFLLLYGGSIVTNALLSLSFLKQWKKKQEDDKHIDLDLDA</sequence>
<reference evidence="2 3" key="1">
    <citation type="submission" date="2018-03" db="EMBL/GenBank/DDBJ databases">
        <title>Genomic Encyclopedia of Archaeal and Bacterial Type Strains, Phase II (KMG-II): from individual species to whole genera.</title>
        <authorList>
            <person name="Goeker M."/>
        </authorList>
    </citation>
    <scope>NUCLEOTIDE SEQUENCE [LARGE SCALE GENOMIC DNA]</scope>
    <source>
        <strain evidence="2 3">DSM 18107</strain>
    </source>
</reference>